<comment type="similarity">
    <text evidence="1 4">Belongs to the D-isomer specific 2-hydroxyacid dehydrogenase family.</text>
</comment>
<feature type="domain" description="D-isomer specific 2-hydroxyacid dehydrogenase NAD-binding" evidence="6">
    <location>
        <begin position="202"/>
        <end position="339"/>
    </location>
</feature>
<comment type="caution">
    <text evidence="7">The sequence shown here is derived from an EMBL/GenBank/DDBJ whole genome shotgun (WGS) entry which is preliminary data.</text>
</comment>
<dbReference type="InterPro" id="IPR029753">
    <property type="entry name" value="D-isomer_DH_CS"/>
</dbReference>
<dbReference type="InterPro" id="IPR006139">
    <property type="entry name" value="D-isomer_2_OHA_DH_cat_dom"/>
</dbReference>
<name>A0A4Z1KI83_9HELO</name>
<evidence type="ECO:0000259" key="5">
    <source>
        <dbReference type="Pfam" id="PF00389"/>
    </source>
</evidence>
<dbReference type="Proteomes" id="UP000297280">
    <property type="component" value="Unassembled WGS sequence"/>
</dbReference>
<dbReference type="GO" id="GO:0016616">
    <property type="term" value="F:oxidoreductase activity, acting on the CH-OH group of donors, NAD or NADP as acceptor"/>
    <property type="evidence" value="ECO:0007669"/>
    <property type="project" value="InterPro"/>
</dbReference>
<dbReference type="PANTHER" id="PTHR43761">
    <property type="entry name" value="D-ISOMER SPECIFIC 2-HYDROXYACID DEHYDROGENASE FAMILY PROTEIN (AFU_ORTHOLOGUE AFUA_1G13630)"/>
    <property type="match status" value="1"/>
</dbReference>
<dbReference type="STRING" id="87229.A0A4Z1KI83"/>
<dbReference type="InterPro" id="IPR050418">
    <property type="entry name" value="D-iso_2-hydroxyacid_DH_PdxB"/>
</dbReference>
<evidence type="ECO:0000256" key="4">
    <source>
        <dbReference type="RuleBase" id="RU003719"/>
    </source>
</evidence>
<keyword evidence="8" id="KW-1185">Reference proteome</keyword>
<keyword evidence="2 4" id="KW-0560">Oxidoreductase</keyword>
<dbReference type="EMBL" id="PQXO01000570">
    <property type="protein sequence ID" value="TGO83942.1"/>
    <property type="molecule type" value="Genomic_DNA"/>
</dbReference>
<dbReference type="Pfam" id="PF00389">
    <property type="entry name" value="2-Hacid_dh"/>
    <property type="match status" value="1"/>
</dbReference>
<dbReference type="SUPFAM" id="SSF52283">
    <property type="entry name" value="Formate/glycerate dehydrogenase catalytic domain-like"/>
    <property type="match status" value="1"/>
</dbReference>
<evidence type="ECO:0000256" key="1">
    <source>
        <dbReference type="ARBA" id="ARBA00005854"/>
    </source>
</evidence>
<evidence type="ECO:0000256" key="3">
    <source>
        <dbReference type="ARBA" id="ARBA00023027"/>
    </source>
</evidence>
<dbReference type="AlphaFoldDB" id="A0A4Z1KI83"/>
<dbReference type="SUPFAM" id="SSF51735">
    <property type="entry name" value="NAD(P)-binding Rossmann-fold domains"/>
    <property type="match status" value="1"/>
</dbReference>
<dbReference type="PROSITE" id="PS00671">
    <property type="entry name" value="D_2_HYDROXYACID_DH_3"/>
    <property type="match status" value="1"/>
</dbReference>
<evidence type="ECO:0000256" key="2">
    <source>
        <dbReference type="ARBA" id="ARBA00023002"/>
    </source>
</evidence>
<dbReference type="InterPro" id="IPR036291">
    <property type="entry name" value="NAD(P)-bd_dom_sf"/>
</dbReference>
<protein>
    <recommendedName>
        <fullName evidence="9">D-isomer specific 2-hydroxyacid dehydrogenase NAD-binding domain-containing protein</fullName>
    </recommendedName>
</protein>
<accession>A0A4Z1KI83</accession>
<dbReference type="Pfam" id="PF02826">
    <property type="entry name" value="2-Hacid_dh_C"/>
    <property type="match status" value="1"/>
</dbReference>
<proteinExistence type="inferred from homology"/>
<dbReference type="PANTHER" id="PTHR43761:SF1">
    <property type="entry name" value="D-ISOMER SPECIFIC 2-HYDROXYACID DEHYDROGENASE CATALYTIC DOMAIN-CONTAINING PROTEIN-RELATED"/>
    <property type="match status" value="1"/>
</dbReference>
<feature type="domain" description="D-isomer specific 2-hydroxyacid dehydrogenase catalytic" evidence="5">
    <location>
        <begin position="49"/>
        <end position="363"/>
    </location>
</feature>
<keyword evidence="3" id="KW-0520">NAD</keyword>
<evidence type="ECO:0000259" key="6">
    <source>
        <dbReference type="Pfam" id="PF02826"/>
    </source>
</evidence>
<sequence>MADSTSQTLRPNLPETLRILRLDPIHTPSPDFSSLPIPYTVTELPNPPPKGDELITYLKPAHVLISTRFFLTSSILSQLPNLKHVAILAIGTDHIDIAYCKEHGISVSNVPAASNEAVSEHGLTLYMALRRNVVGMHERTREGKEWKEKGSLSEHFYGGLMTGFKGEVVGVVGGGELVRTTARTFGTDEDRVLKWASGIEASGNRIANLCRALGMTVQFCERKGVTESETRPNYTPFTTVLKTSTVLFLSLPLTPTTENMIASAELSIMRPDALIINIARGGIVNEEDLVDALKQGKVAGAATDVYVEEPAGENNTLVKAARDSELRDSGRLILSPHVAWYGKSSVEKLRRVVIENIKGWCEGVGGNVVG</sequence>
<evidence type="ECO:0008006" key="9">
    <source>
        <dbReference type="Google" id="ProtNLM"/>
    </source>
</evidence>
<evidence type="ECO:0000313" key="7">
    <source>
        <dbReference type="EMBL" id="TGO83942.1"/>
    </source>
</evidence>
<dbReference type="InterPro" id="IPR006140">
    <property type="entry name" value="D-isomer_DH_NAD-bd"/>
</dbReference>
<dbReference type="Gene3D" id="3.40.50.720">
    <property type="entry name" value="NAD(P)-binding Rossmann-like Domain"/>
    <property type="match status" value="4"/>
</dbReference>
<organism evidence="7 8">
    <name type="scientific">Botrytis porri</name>
    <dbReference type="NCBI Taxonomy" id="87229"/>
    <lineage>
        <taxon>Eukaryota</taxon>
        <taxon>Fungi</taxon>
        <taxon>Dikarya</taxon>
        <taxon>Ascomycota</taxon>
        <taxon>Pezizomycotina</taxon>
        <taxon>Leotiomycetes</taxon>
        <taxon>Helotiales</taxon>
        <taxon>Sclerotiniaceae</taxon>
        <taxon>Botrytis</taxon>
    </lineage>
</organism>
<reference evidence="7 8" key="1">
    <citation type="submission" date="2017-12" db="EMBL/GenBank/DDBJ databases">
        <title>Comparative genomics of Botrytis spp.</title>
        <authorList>
            <person name="Valero-Jimenez C.A."/>
            <person name="Tapia P."/>
            <person name="Veloso J."/>
            <person name="Silva-Moreno E."/>
            <person name="Staats M."/>
            <person name="Valdes J.H."/>
            <person name="Van Kan J.A.L."/>
        </authorList>
    </citation>
    <scope>NUCLEOTIDE SEQUENCE [LARGE SCALE GENOMIC DNA]</scope>
    <source>
        <strain evidence="7 8">MUCL3349</strain>
    </source>
</reference>
<gene>
    <name evidence="7" type="ORF">BPOR_0571g00060</name>
</gene>
<dbReference type="GO" id="GO:0051287">
    <property type="term" value="F:NAD binding"/>
    <property type="evidence" value="ECO:0007669"/>
    <property type="project" value="InterPro"/>
</dbReference>
<evidence type="ECO:0000313" key="8">
    <source>
        <dbReference type="Proteomes" id="UP000297280"/>
    </source>
</evidence>